<organism evidence="2 3">
    <name type="scientific">Purpureocillium takamizusanense</name>
    <dbReference type="NCBI Taxonomy" id="2060973"/>
    <lineage>
        <taxon>Eukaryota</taxon>
        <taxon>Fungi</taxon>
        <taxon>Dikarya</taxon>
        <taxon>Ascomycota</taxon>
        <taxon>Pezizomycotina</taxon>
        <taxon>Sordariomycetes</taxon>
        <taxon>Hypocreomycetidae</taxon>
        <taxon>Hypocreales</taxon>
        <taxon>Ophiocordycipitaceae</taxon>
        <taxon>Purpureocillium</taxon>
    </lineage>
</organism>
<feature type="chain" id="PRO_5040269282" evidence="1">
    <location>
        <begin position="25"/>
        <end position="59"/>
    </location>
</feature>
<dbReference type="Proteomes" id="UP000829364">
    <property type="component" value="Chromosome 2"/>
</dbReference>
<feature type="signal peptide" evidence="1">
    <location>
        <begin position="1"/>
        <end position="24"/>
    </location>
</feature>
<dbReference type="EMBL" id="CP086355">
    <property type="protein sequence ID" value="UNI16546.1"/>
    <property type="molecule type" value="Genomic_DNA"/>
</dbReference>
<protein>
    <submittedName>
        <fullName evidence="2">Uncharacterized protein</fullName>
    </submittedName>
</protein>
<evidence type="ECO:0000313" key="3">
    <source>
        <dbReference type="Proteomes" id="UP000829364"/>
    </source>
</evidence>
<dbReference type="RefSeq" id="XP_047840027.1">
    <property type="nucleotide sequence ID" value="XM_047984055.1"/>
</dbReference>
<keyword evidence="1" id="KW-0732">Signal</keyword>
<sequence>MLVSNLQSTIAAIMVGFMATSALAVPSGDLFERMELVERWQRCCLRTDCPGGCSNCHFC</sequence>
<reference evidence="2" key="1">
    <citation type="submission" date="2021-11" db="EMBL/GenBank/DDBJ databases">
        <title>Purpureocillium_takamizusanense_genome.</title>
        <authorList>
            <person name="Nguyen N.-H."/>
        </authorList>
    </citation>
    <scope>NUCLEOTIDE SEQUENCE</scope>
    <source>
        <strain evidence="2">PT3</strain>
    </source>
</reference>
<dbReference type="GeneID" id="72064932"/>
<evidence type="ECO:0000256" key="1">
    <source>
        <dbReference type="SAM" id="SignalP"/>
    </source>
</evidence>
<gene>
    <name evidence="2" type="ORF">JDV02_002972</name>
</gene>
<dbReference type="AlphaFoldDB" id="A0A9Q8QCR6"/>
<keyword evidence="3" id="KW-1185">Reference proteome</keyword>
<dbReference type="KEGG" id="ptkz:JDV02_002972"/>
<accession>A0A9Q8QCR6</accession>
<proteinExistence type="predicted"/>
<name>A0A9Q8QCR6_9HYPO</name>
<evidence type="ECO:0000313" key="2">
    <source>
        <dbReference type="EMBL" id="UNI16546.1"/>
    </source>
</evidence>